<dbReference type="InterPro" id="IPR020846">
    <property type="entry name" value="MFS_dom"/>
</dbReference>
<dbReference type="AlphaFoldDB" id="A0A087E0J7"/>
<dbReference type="InterPro" id="IPR011701">
    <property type="entry name" value="MFS"/>
</dbReference>
<evidence type="ECO:0000256" key="5">
    <source>
        <dbReference type="ARBA" id="ARBA00022989"/>
    </source>
</evidence>
<feature type="transmembrane region" description="Helical" evidence="8">
    <location>
        <begin position="345"/>
        <end position="366"/>
    </location>
</feature>
<accession>A0A087E0J7</accession>
<dbReference type="PRINTS" id="PR01036">
    <property type="entry name" value="TCRTETB"/>
</dbReference>
<feature type="transmembrane region" description="Helical" evidence="8">
    <location>
        <begin position="125"/>
        <end position="149"/>
    </location>
</feature>
<dbReference type="EMBL" id="JGZP01000002">
    <property type="protein sequence ID" value="KFJ01298.1"/>
    <property type="molecule type" value="Genomic_DNA"/>
</dbReference>
<name>A0A087E0J7_9BIFI</name>
<feature type="transmembrane region" description="Helical" evidence="8">
    <location>
        <begin position="487"/>
        <end position="506"/>
    </location>
</feature>
<sequence>MSDQTTVRNDSISGSATDPTAGTVSGSATAKPHLDHVSYEVATPVPGGAPAPRFAHPHRVMLGLYFAVFLGMLSETSMNIAIPDLMDEFSVSSGTAQWMVVGYMLAIGVVLPCVGFLLKWVKAKTLVIFALACFLVGALVCTFATTFPVLLAGRIVQGVSTGIVLPTMYAAIMRVFPPSKIGAANGVAGLVIMFAPVIGPTVAGALIGAISWRAIFALFAVIAAVALVCTALFFVTPIERTRPAVDVLSIVASALGFGCLVAGVSLVSDMGFSPAVIGLLVVGVVVLAFYAHRQLTIATPLLDLRALGVAAFHTPAIMVSCSFACTLAFMYLVPQELQRGLGLSSTVAGLLMLPGGVVNALCTLGAGRLFDRYGARRLVWIGVAMTAVGGALFFAIGTGSPVALFLAAHIIVMVGIPFIQQSTQSAALKALPGRMAADGSTILNTMQQVCGAISTAVATCLLGLGQATYTAGGGTNPAQGFVDVSRYGYLFGLALIALVLVFSFALKEHARREPEMTPVEVDVAVEAGAKAENLAA</sequence>
<keyword evidence="2" id="KW-0813">Transport</keyword>
<feature type="region of interest" description="Disordered" evidence="7">
    <location>
        <begin position="1"/>
        <end position="29"/>
    </location>
</feature>
<dbReference type="STRING" id="762211.BSTEL_1427"/>
<keyword evidence="3" id="KW-1003">Cell membrane</keyword>
<feature type="transmembrane region" description="Helical" evidence="8">
    <location>
        <begin position="378"/>
        <end position="396"/>
    </location>
</feature>
<dbReference type="PROSITE" id="PS50850">
    <property type="entry name" value="MFS"/>
    <property type="match status" value="1"/>
</dbReference>
<feature type="transmembrane region" description="Helical" evidence="8">
    <location>
        <begin position="188"/>
        <end position="209"/>
    </location>
</feature>
<protein>
    <submittedName>
        <fullName evidence="10">Drug:proton antiporter</fullName>
    </submittedName>
</protein>
<feature type="transmembrane region" description="Helical" evidence="8">
    <location>
        <begin position="402"/>
        <end position="419"/>
    </location>
</feature>
<dbReference type="Pfam" id="PF07690">
    <property type="entry name" value="MFS_1"/>
    <property type="match status" value="1"/>
</dbReference>
<evidence type="ECO:0000256" key="6">
    <source>
        <dbReference type="ARBA" id="ARBA00023136"/>
    </source>
</evidence>
<dbReference type="SUPFAM" id="SSF103473">
    <property type="entry name" value="MFS general substrate transporter"/>
    <property type="match status" value="1"/>
</dbReference>
<evidence type="ECO:0000313" key="10">
    <source>
        <dbReference type="EMBL" id="KFJ01298.1"/>
    </source>
</evidence>
<feature type="transmembrane region" description="Helical" evidence="8">
    <location>
        <begin position="449"/>
        <end position="467"/>
    </location>
</feature>
<comment type="caution">
    <text evidence="10">The sequence shown here is derived from an EMBL/GenBank/DDBJ whole genome shotgun (WGS) entry which is preliminary data.</text>
</comment>
<feature type="transmembrane region" description="Helical" evidence="8">
    <location>
        <begin position="272"/>
        <end position="292"/>
    </location>
</feature>
<dbReference type="PANTHER" id="PTHR42718:SF43">
    <property type="entry name" value="LINCOMYCIN RESISTANCE PROTEIN LMRB"/>
    <property type="match status" value="1"/>
</dbReference>
<evidence type="ECO:0000313" key="11">
    <source>
        <dbReference type="Proteomes" id="UP000029004"/>
    </source>
</evidence>
<keyword evidence="5 8" id="KW-1133">Transmembrane helix</keyword>
<dbReference type="PANTHER" id="PTHR42718">
    <property type="entry name" value="MAJOR FACILITATOR SUPERFAMILY MULTIDRUG TRANSPORTER MFSC"/>
    <property type="match status" value="1"/>
</dbReference>
<dbReference type="InterPro" id="IPR004638">
    <property type="entry name" value="EmrB-like"/>
</dbReference>
<gene>
    <name evidence="10" type="ORF">BSTEL_1427</name>
</gene>
<evidence type="ECO:0000259" key="9">
    <source>
        <dbReference type="PROSITE" id="PS50850"/>
    </source>
</evidence>
<feature type="transmembrane region" description="Helical" evidence="8">
    <location>
        <begin position="304"/>
        <end position="333"/>
    </location>
</feature>
<evidence type="ECO:0000256" key="4">
    <source>
        <dbReference type="ARBA" id="ARBA00022692"/>
    </source>
</evidence>
<evidence type="ECO:0000256" key="8">
    <source>
        <dbReference type="SAM" id="Phobius"/>
    </source>
</evidence>
<dbReference type="Gene3D" id="1.20.1720.10">
    <property type="entry name" value="Multidrug resistance protein D"/>
    <property type="match status" value="1"/>
</dbReference>
<keyword evidence="11" id="KW-1185">Reference proteome</keyword>
<feature type="transmembrane region" description="Helical" evidence="8">
    <location>
        <begin position="247"/>
        <end position="266"/>
    </location>
</feature>
<feature type="domain" description="Major facilitator superfamily (MFS) profile" evidence="9">
    <location>
        <begin position="60"/>
        <end position="511"/>
    </location>
</feature>
<dbReference type="GO" id="GO:0005886">
    <property type="term" value="C:plasma membrane"/>
    <property type="evidence" value="ECO:0007669"/>
    <property type="project" value="UniProtKB-SubCell"/>
</dbReference>
<dbReference type="InterPro" id="IPR036259">
    <property type="entry name" value="MFS_trans_sf"/>
</dbReference>
<feature type="transmembrane region" description="Helical" evidence="8">
    <location>
        <begin position="155"/>
        <end position="176"/>
    </location>
</feature>
<evidence type="ECO:0000256" key="7">
    <source>
        <dbReference type="SAM" id="MobiDB-lite"/>
    </source>
</evidence>
<feature type="compositionally biased region" description="Polar residues" evidence="7">
    <location>
        <begin position="1"/>
        <end position="28"/>
    </location>
</feature>
<keyword evidence="4 8" id="KW-0812">Transmembrane</keyword>
<dbReference type="GO" id="GO:0022857">
    <property type="term" value="F:transmembrane transporter activity"/>
    <property type="evidence" value="ECO:0007669"/>
    <property type="project" value="InterPro"/>
</dbReference>
<dbReference type="Gene3D" id="1.20.1250.20">
    <property type="entry name" value="MFS general substrate transporter like domains"/>
    <property type="match status" value="1"/>
</dbReference>
<feature type="transmembrane region" description="Helical" evidence="8">
    <location>
        <begin position="215"/>
        <end position="235"/>
    </location>
</feature>
<proteinExistence type="predicted"/>
<evidence type="ECO:0000256" key="3">
    <source>
        <dbReference type="ARBA" id="ARBA00022475"/>
    </source>
</evidence>
<organism evidence="10 11">
    <name type="scientific">Bifidobacterium stellenboschense</name>
    <dbReference type="NCBI Taxonomy" id="762211"/>
    <lineage>
        <taxon>Bacteria</taxon>
        <taxon>Bacillati</taxon>
        <taxon>Actinomycetota</taxon>
        <taxon>Actinomycetes</taxon>
        <taxon>Bifidobacteriales</taxon>
        <taxon>Bifidobacteriaceae</taxon>
        <taxon>Bifidobacterium</taxon>
    </lineage>
</organism>
<evidence type="ECO:0000256" key="2">
    <source>
        <dbReference type="ARBA" id="ARBA00022448"/>
    </source>
</evidence>
<feature type="transmembrane region" description="Helical" evidence="8">
    <location>
        <begin position="62"/>
        <end position="83"/>
    </location>
</feature>
<keyword evidence="6 8" id="KW-0472">Membrane</keyword>
<reference evidence="10 11" key="1">
    <citation type="submission" date="2014-03" db="EMBL/GenBank/DDBJ databases">
        <title>Genomics of Bifidobacteria.</title>
        <authorList>
            <person name="Ventura M."/>
            <person name="Milani C."/>
            <person name="Lugli G.A."/>
        </authorList>
    </citation>
    <scope>NUCLEOTIDE SEQUENCE [LARGE SCALE GENOMIC DNA]</scope>
    <source>
        <strain evidence="10 11">DSM 23968</strain>
    </source>
</reference>
<feature type="transmembrane region" description="Helical" evidence="8">
    <location>
        <begin position="95"/>
        <end position="118"/>
    </location>
</feature>
<dbReference type="eggNOG" id="COG2814">
    <property type="taxonomic scope" value="Bacteria"/>
</dbReference>
<dbReference type="Proteomes" id="UP000029004">
    <property type="component" value="Unassembled WGS sequence"/>
</dbReference>
<comment type="subcellular location">
    <subcellularLocation>
        <location evidence="1">Cell membrane</location>
        <topology evidence="1">Multi-pass membrane protein</topology>
    </subcellularLocation>
</comment>
<dbReference type="NCBIfam" id="TIGR00711">
    <property type="entry name" value="efflux_EmrB"/>
    <property type="match status" value="1"/>
</dbReference>
<evidence type="ECO:0000256" key="1">
    <source>
        <dbReference type="ARBA" id="ARBA00004651"/>
    </source>
</evidence>